<feature type="signal peptide" evidence="1">
    <location>
        <begin position="1"/>
        <end position="20"/>
    </location>
</feature>
<accession>A0A2W5A2D9</accession>
<sequence>MRSFVLITLSSLCLAACAHEAENTGAENSSVITLPAATYAMSVPEASAPSDSVITSGRISRYQRQMIVPGGPDGEMSPCAKNFDGVMDHLELLMDKQIRKNNEIAALQAAHPRYDF</sequence>
<keyword evidence="1" id="KW-0732">Signal</keyword>
<reference evidence="2 3" key="1">
    <citation type="submission" date="2017-08" db="EMBL/GenBank/DDBJ databases">
        <title>Infants hospitalized years apart are colonized by the same room-sourced microbial strains.</title>
        <authorList>
            <person name="Brooks B."/>
            <person name="Olm M.R."/>
            <person name="Firek B.A."/>
            <person name="Baker R."/>
            <person name="Thomas B.C."/>
            <person name="Morowitz M.J."/>
            <person name="Banfield J.F."/>
        </authorList>
    </citation>
    <scope>NUCLEOTIDE SEQUENCE [LARGE SCALE GENOMIC DNA]</scope>
    <source>
        <strain evidence="2">S2_018_000_R2_104</strain>
    </source>
</reference>
<evidence type="ECO:0008006" key="4">
    <source>
        <dbReference type="Google" id="ProtNLM"/>
    </source>
</evidence>
<organism evidence="2 3">
    <name type="scientific">Micavibrio aeruginosavorus</name>
    <dbReference type="NCBI Taxonomy" id="349221"/>
    <lineage>
        <taxon>Bacteria</taxon>
        <taxon>Pseudomonadati</taxon>
        <taxon>Bdellovibrionota</taxon>
        <taxon>Bdellovibrionia</taxon>
        <taxon>Bdellovibrionales</taxon>
        <taxon>Pseudobdellovibrionaceae</taxon>
        <taxon>Micavibrio</taxon>
    </lineage>
</organism>
<dbReference type="Proteomes" id="UP000249557">
    <property type="component" value="Unassembled WGS sequence"/>
</dbReference>
<dbReference type="AlphaFoldDB" id="A0A2W5A2D9"/>
<proteinExistence type="predicted"/>
<name>A0A2W5A2D9_9BACT</name>
<evidence type="ECO:0000313" key="2">
    <source>
        <dbReference type="EMBL" id="PZO88734.1"/>
    </source>
</evidence>
<comment type="caution">
    <text evidence="2">The sequence shown here is derived from an EMBL/GenBank/DDBJ whole genome shotgun (WGS) entry which is preliminary data.</text>
</comment>
<evidence type="ECO:0000313" key="3">
    <source>
        <dbReference type="Proteomes" id="UP000249557"/>
    </source>
</evidence>
<evidence type="ECO:0000256" key="1">
    <source>
        <dbReference type="SAM" id="SignalP"/>
    </source>
</evidence>
<protein>
    <recommendedName>
        <fullName evidence="4">Lipoprotein</fullName>
    </recommendedName>
</protein>
<feature type="chain" id="PRO_5015940582" description="Lipoprotein" evidence="1">
    <location>
        <begin position="21"/>
        <end position="116"/>
    </location>
</feature>
<gene>
    <name evidence="2" type="ORF">DI626_01075</name>
</gene>
<dbReference type="EMBL" id="QFNK01000009">
    <property type="protein sequence ID" value="PZO88734.1"/>
    <property type="molecule type" value="Genomic_DNA"/>
</dbReference>